<protein>
    <submittedName>
        <fullName evidence="2">Glucose-repressible gene protein</fullName>
    </submittedName>
</protein>
<feature type="region of interest" description="Disordered" evidence="1">
    <location>
        <begin position="1"/>
        <end position="69"/>
    </location>
</feature>
<dbReference type="Proteomes" id="UP000694050">
    <property type="component" value="Unassembled WGS sequence"/>
</dbReference>
<sequence length="69" mass="7192">MDTIKNTVNQATEKVQEGISGTSKEANKQVAKDSNAGIGTRASAAKDAVSDKVDETTHGAKGEAYKQNP</sequence>
<reference evidence="2" key="1">
    <citation type="submission" date="2021-04" db="EMBL/GenBank/DDBJ databases">
        <title>First draft genome resource for Brassicaceae pathogens Fusarium oxysporum f. sp. raphani and Fusarium oxysporum f. sp. rapae.</title>
        <authorList>
            <person name="Asai S."/>
        </authorList>
    </citation>
    <scope>NUCLEOTIDE SEQUENCE</scope>
    <source>
        <strain evidence="2">Tf1208</strain>
    </source>
</reference>
<dbReference type="PANTHER" id="PTHR38789:SF1">
    <property type="entry name" value="GLUCOSE-REPRESSIBLE GENE PROTEIN-RELATED"/>
    <property type="match status" value="1"/>
</dbReference>
<comment type="caution">
    <text evidence="2">The sequence shown here is derived from an EMBL/GenBank/DDBJ whole genome shotgun (WGS) entry which is preliminary data.</text>
</comment>
<feature type="compositionally biased region" description="Basic and acidic residues" evidence="1">
    <location>
        <begin position="48"/>
        <end position="69"/>
    </location>
</feature>
<dbReference type="EMBL" id="JAELUQ010000002">
    <property type="protein sequence ID" value="KAG7419032.1"/>
    <property type="molecule type" value="Genomic_DNA"/>
</dbReference>
<evidence type="ECO:0000313" key="2">
    <source>
        <dbReference type="EMBL" id="KAG7419032.1"/>
    </source>
</evidence>
<name>A0A8J5UF46_FUSOX</name>
<feature type="compositionally biased region" description="Polar residues" evidence="1">
    <location>
        <begin position="1"/>
        <end position="24"/>
    </location>
</feature>
<organism evidence="2 3">
    <name type="scientific">Fusarium oxysporum f. sp. rapae</name>
    <dbReference type="NCBI Taxonomy" id="485398"/>
    <lineage>
        <taxon>Eukaryota</taxon>
        <taxon>Fungi</taxon>
        <taxon>Dikarya</taxon>
        <taxon>Ascomycota</taxon>
        <taxon>Pezizomycotina</taxon>
        <taxon>Sordariomycetes</taxon>
        <taxon>Hypocreomycetidae</taxon>
        <taxon>Hypocreales</taxon>
        <taxon>Nectriaceae</taxon>
        <taxon>Fusarium</taxon>
        <taxon>Fusarium oxysporum species complex</taxon>
    </lineage>
</organism>
<dbReference type="PANTHER" id="PTHR38789">
    <property type="entry name" value="REPRESSIBLE PROTEIN GRG1, PUTATIVE (AFU_ORTHOLOGUE AFUA_5G14210)-RELATED"/>
    <property type="match status" value="1"/>
</dbReference>
<gene>
    <name evidence="2" type="primary">grg-1-0</name>
    <name evidence="2" type="ORF">Forpe1208_v002506</name>
</gene>
<dbReference type="Pfam" id="PF11034">
    <property type="entry name" value="Grg1"/>
    <property type="match status" value="1"/>
</dbReference>
<accession>A0A8J5UF46</accession>
<proteinExistence type="predicted"/>
<evidence type="ECO:0000256" key="1">
    <source>
        <dbReference type="SAM" id="MobiDB-lite"/>
    </source>
</evidence>
<dbReference type="AlphaFoldDB" id="A0A8J5UF46"/>
<evidence type="ECO:0000313" key="3">
    <source>
        <dbReference type="Proteomes" id="UP000694050"/>
    </source>
</evidence>
<dbReference type="InterPro" id="IPR020100">
    <property type="entry name" value="Glc-repressible_Grg1"/>
</dbReference>